<reference evidence="1" key="2">
    <citation type="submission" date="2020-09" db="EMBL/GenBank/DDBJ databases">
        <authorList>
            <person name="Sun Q."/>
            <person name="Ohkuma M."/>
        </authorList>
    </citation>
    <scope>NUCLEOTIDE SEQUENCE</scope>
    <source>
        <strain evidence="1">JCM 19596</strain>
    </source>
</reference>
<dbReference type="RefSeq" id="WP_188976787.1">
    <property type="nucleotide sequence ID" value="NZ_BMPG01000001.1"/>
</dbReference>
<sequence length="115" mass="13134">MSNGLRWGVWDEIDRENKRTGRDLSPETVVVRVDDDRANSRYTIHVEHPSERGGTRCFHRIERATVVSGVKSRLRDLDGVERIEVIDEAGLRLTERELRPKTWIGVTGTPEVVVA</sequence>
<gene>
    <name evidence="1" type="ORF">GCM10009039_11710</name>
</gene>
<comment type="caution">
    <text evidence="1">The sequence shown here is derived from an EMBL/GenBank/DDBJ whole genome shotgun (WGS) entry which is preliminary data.</text>
</comment>
<evidence type="ECO:0000313" key="1">
    <source>
        <dbReference type="EMBL" id="GGL55246.1"/>
    </source>
</evidence>
<protein>
    <submittedName>
        <fullName evidence="1">Uncharacterized protein</fullName>
    </submittedName>
</protein>
<dbReference type="EMBL" id="BMPG01000001">
    <property type="protein sequence ID" value="GGL55246.1"/>
    <property type="molecule type" value="Genomic_DNA"/>
</dbReference>
<dbReference type="AlphaFoldDB" id="A0A830FAA2"/>
<name>A0A830FAA2_9EURY</name>
<evidence type="ECO:0000313" key="2">
    <source>
        <dbReference type="Proteomes" id="UP000607197"/>
    </source>
</evidence>
<proteinExistence type="predicted"/>
<reference evidence="1" key="1">
    <citation type="journal article" date="2014" name="Int. J. Syst. Evol. Microbiol.">
        <title>Complete genome sequence of Corynebacterium casei LMG S-19264T (=DSM 44701T), isolated from a smear-ripened cheese.</title>
        <authorList>
            <consortium name="US DOE Joint Genome Institute (JGI-PGF)"/>
            <person name="Walter F."/>
            <person name="Albersmeier A."/>
            <person name="Kalinowski J."/>
            <person name="Ruckert C."/>
        </authorList>
    </citation>
    <scope>NUCLEOTIDE SEQUENCE</scope>
    <source>
        <strain evidence="1">JCM 19596</strain>
    </source>
</reference>
<dbReference type="OrthoDB" id="384959at2157"/>
<organism evidence="1 2">
    <name type="scientific">Halocalculus aciditolerans</name>
    <dbReference type="NCBI Taxonomy" id="1383812"/>
    <lineage>
        <taxon>Archaea</taxon>
        <taxon>Methanobacteriati</taxon>
        <taxon>Methanobacteriota</taxon>
        <taxon>Stenosarchaea group</taxon>
        <taxon>Halobacteria</taxon>
        <taxon>Halobacteriales</taxon>
        <taxon>Halobacteriaceae</taxon>
        <taxon>Halocalculus</taxon>
    </lineage>
</organism>
<keyword evidence="2" id="KW-1185">Reference proteome</keyword>
<accession>A0A830FAA2</accession>
<dbReference type="Proteomes" id="UP000607197">
    <property type="component" value="Unassembled WGS sequence"/>
</dbReference>